<dbReference type="RefSeq" id="WP_013483695.1">
    <property type="nucleotide sequence ID" value="NC_014825.1"/>
</dbReference>
<dbReference type="GO" id="GO:0015937">
    <property type="term" value="P:coenzyme A biosynthetic process"/>
    <property type="evidence" value="ECO:0007669"/>
    <property type="project" value="UniProtKB-UniRule"/>
</dbReference>
<dbReference type="KEGG" id="ral:Rumal_3713"/>
<keyword evidence="11" id="KW-0614">Plasmid</keyword>
<feature type="binding site" evidence="9">
    <location>
        <begin position="89"/>
        <end position="91"/>
    </location>
    <ligand>
        <name>ATP</name>
        <dbReference type="ChEBI" id="CHEBI:30616"/>
    </ligand>
</feature>
<organism evidence="11 12">
    <name type="scientific">Ruminococcus albus (strain ATCC 27210 / DSM 20455 / JCM 14654 / NCDO 2250 / 7)</name>
    <dbReference type="NCBI Taxonomy" id="697329"/>
    <lineage>
        <taxon>Bacteria</taxon>
        <taxon>Bacillati</taxon>
        <taxon>Bacillota</taxon>
        <taxon>Clostridia</taxon>
        <taxon>Eubacteriales</taxon>
        <taxon>Oscillospiraceae</taxon>
        <taxon>Ruminococcus</taxon>
    </lineage>
</organism>
<dbReference type="NCBIfam" id="TIGR01510">
    <property type="entry name" value="coaD_prev_kdtB"/>
    <property type="match status" value="1"/>
</dbReference>
<comment type="subcellular location">
    <subcellularLocation>
        <location evidence="9">Cytoplasm</location>
    </subcellularLocation>
</comment>
<dbReference type="EMBL" id="CP002405">
    <property type="protein sequence ID" value="ADU24150.1"/>
    <property type="molecule type" value="Genomic_DNA"/>
</dbReference>
<geneLocation type="plasmid" evidence="11 12">
    <name>pRUMAL02</name>
</geneLocation>
<comment type="function">
    <text evidence="9">Reversibly transfers an adenylyl group from ATP to 4'-phosphopantetheine, yielding dephospho-CoA (dPCoA) and pyrophosphate.</text>
</comment>
<feature type="site" description="Transition state stabilizer" evidence="9">
    <location>
        <position position="17"/>
    </location>
</feature>
<evidence type="ECO:0000256" key="3">
    <source>
        <dbReference type="ARBA" id="ARBA00022695"/>
    </source>
</evidence>
<keyword evidence="6 9" id="KW-0460">Magnesium</keyword>
<evidence type="ECO:0000256" key="8">
    <source>
        <dbReference type="ARBA" id="ARBA00029346"/>
    </source>
</evidence>
<dbReference type="UniPathway" id="UPA00241">
    <property type="reaction ID" value="UER00355"/>
</dbReference>
<feature type="domain" description="Cytidyltransferase-like" evidence="10">
    <location>
        <begin position="5"/>
        <end position="134"/>
    </location>
</feature>
<comment type="subunit">
    <text evidence="9">Homohexamer.</text>
</comment>
<evidence type="ECO:0000256" key="6">
    <source>
        <dbReference type="ARBA" id="ARBA00022842"/>
    </source>
</evidence>
<dbReference type="GO" id="GO:0005737">
    <property type="term" value="C:cytoplasm"/>
    <property type="evidence" value="ECO:0007669"/>
    <property type="project" value="UniProtKB-SubCell"/>
</dbReference>
<dbReference type="PANTHER" id="PTHR21342:SF1">
    <property type="entry name" value="PHOSPHOPANTETHEINE ADENYLYLTRANSFERASE"/>
    <property type="match status" value="1"/>
</dbReference>
<comment type="cofactor">
    <cofactor evidence="9">
        <name>Mg(2+)</name>
        <dbReference type="ChEBI" id="CHEBI:18420"/>
    </cofactor>
</comment>
<dbReference type="SUPFAM" id="SSF52374">
    <property type="entry name" value="Nucleotidylyl transferase"/>
    <property type="match status" value="1"/>
</dbReference>
<reference evidence="12" key="1">
    <citation type="journal article" date="2011" name="J. Bacteriol.">
        <title>Complete genome of the cellulolytic ruminal bacterium Ruminococcus albus 7.</title>
        <authorList>
            <person name="Suen G."/>
            <person name="Stevenson D.M."/>
            <person name="Bruce D.C."/>
            <person name="Chertkov O."/>
            <person name="Copeland A."/>
            <person name="Cheng J.F."/>
            <person name="Detter C."/>
            <person name="Detter J.C."/>
            <person name="Goodwin L.A."/>
            <person name="Han C.S."/>
            <person name="Hauser L.J."/>
            <person name="Ivanova N.N."/>
            <person name="Kyrpides N.C."/>
            <person name="Land M.L."/>
            <person name="Lapidus A."/>
            <person name="Lucas S."/>
            <person name="Ovchinnikova G."/>
            <person name="Pitluck S."/>
            <person name="Tapia R."/>
            <person name="Woyke T."/>
            <person name="Boyum J."/>
            <person name="Mead D."/>
            <person name="Weimer P.J."/>
        </authorList>
    </citation>
    <scope>NUCLEOTIDE SEQUENCE [LARGE SCALE GENOMIC DNA]</scope>
    <source>
        <strain evidence="12">ATCC 27210 / DSM 20455 / JCM 14654 / NCDO 2250 / 7</strain>
        <plasmid evidence="12">pRUMAL02</plasmid>
    </source>
</reference>
<feature type="binding site" evidence="9">
    <location>
        <position position="88"/>
    </location>
    <ligand>
        <name>substrate</name>
    </ligand>
</feature>
<feature type="binding site" evidence="9">
    <location>
        <position position="9"/>
    </location>
    <ligand>
        <name>substrate</name>
    </ligand>
</feature>
<dbReference type="NCBIfam" id="TIGR00125">
    <property type="entry name" value="cyt_tran_rel"/>
    <property type="match status" value="1"/>
</dbReference>
<proteinExistence type="inferred from homology"/>
<dbReference type="Gene3D" id="3.40.50.620">
    <property type="entry name" value="HUPs"/>
    <property type="match status" value="1"/>
</dbReference>
<evidence type="ECO:0000256" key="4">
    <source>
        <dbReference type="ARBA" id="ARBA00022741"/>
    </source>
</evidence>
<dbReference type="AlphaFoldDB" id="E6UKF4"/>
<protein>
    <recommendedName>
        <fullName evidence="9">Phosphopantetheine adenylyltransferase</fullName>
        <ecNumber evidence="9">2.7.7.3</ecNumber>
    </recommendedName>
    <alternativeName>
        <fullName evidence="9">Dephospho-CoA pyrophosphorylase</fullName>
    </alternativeName>
    <alternativeName>
        <fullName evidence="9">Pantetheine-phosphate adenylyltransferase</fullName>
        <shortName evidence="9">PPAT</shortName>
    </alternativeName>
</protein>
<feature type="binding site" evidence="9">
    <location>
        <position position="41"/>
    </location>
    <ligand>
        <name>substrate</name>
    </ligand>
</feature>
<keyword evidence="7 9" id="KW-0173">Coenzyme A biosynthesis</keyword>
<dbReference type="GO" id="GO:0004595">
    <property type="term" value="F:pantetheine-phosphate adenylyltransferase activity"/>
    <property type="evidence" value="ECO:0007669"/>
    <property type="project" value="UniProtKB-UniRule"/>
</dbReference>
<dbReference type="InterPro" id="IPR014729">
    <property type="entry name" value="Rossmann-like_a/b/a_fold"/>
</dbReference>
<evidence type="ECO:0000256" key="7">
    <source>
        <dbReference type="ARBA" id="ARBA00022993"/>
    </source>
</evidence>
<dbReference type="OrthoDB" id="9806661at2"/>
<comment type="catalytic activity">
    <reaction evidence="8 9">
        <text>(R)-4'-phosphopantetheine + ATP + H(+) = 3'-dephospho-CoA + diphosphate</text>
        <dbReference type="Rhea" id="RHEA:19801"/>
        <dbReference type="ChEBI" id="CHEBI:15378"/>
        <dbReference type="ChEBI" id="CHEBI:30616"/>
        <dbReference type="ChEBI" id="CHEBI:33019"/>
        <dbReference type="ChEBI" id="CHEBI:57328"/>
        <dbReference type="ChEBI" id="CHEBI:61723"/>
        <dbReference type="EC" id="2.7.7.3"/>
    </reaction>
</comment>
<evidence type="ECO:0000256" key="9">
    <source>
        <dbReference type="HAMAP-Rule" id="MF_00151"/>
    </source>
</evidence>
<dbReference type="EC" id="2.7.7.3" evidence="9"/>
<feature type="binding site" evidence="9">
    <location>
        <position position="99"/>
    </location>
    <ligand>
        <name>ATP</name>
        <dbReference type="ChEBI" id="CHEBI:30616"/>
    </ligand>
</feature>
<dbReference type="PRINTS" id="PR01020">
    <property type="entry name" value="LPSBIOSNTHSS"/>
</dbReference>
<keyword evidence="2 9" id="KW-0808">Transferase</keyword>
<dbReference type="PANTHER" id="PTHR21342">
    <property type="entry name" value="PHOSPHOPANTETHEINE ADENYLYLTRANSFERASE"/>
    <property type="match status" value="1"/>
</dbReference>
<dbReference type="Pfam" id="PF01467">
    <property type="entry name" value="CTP_transf_like"/>
    <property type="match status" value="1"/>
</dbReference>
<gene>
    <name evidence="9" type="primary">coaD</name>
    <name evidence="11" type="ordered locus">Rumal_3713</name>
</gene>
<keyword evidence="1 9" id="KW-0963">Cytoplasm</keyword>
<evidence type="ECO:0000259" key="10">
    <source>
        <dbReference type="Pfam" id="PF01467"/>
    </source>
</evidence>
<evidence type="ECO:0000313" key="12">
    <source>
        <dbReference type="Proteomes" id="UP000006919"/>
    </source>
</evidence>
<keyword evidence="3 9" id="KW-0548">Nucleotidyltransferase</keyword>
<dbReference type="InterPro" id="IPR001980">
    <property type="entry name" value="PPAT"/>
</dbReference>
<keyword evidence="5 9" id="KW-0067">ATP-binding</keyword>
<dbReference type="CDD" id="cd02163">
    <property type="entry name" value="PPAT"/>
    <property type="match status" value="1"/>
</dbReference>
<evidence type="ECO:0000256" key="1">
    <source>
        <dbReference type="ARBA" id="ARBA00022490"/>
    </source>
</evidence>
<evidence type="ECO:0000256" key="2">
    <source>
        <dbReference type="ARBA" id="ARBA00022679"/>
    </source>
</evidence>
<dbReference type="HAMAP" id="MF_00151">
    <property type="entry name" value="PPAT_bact"/>
    <property type="match status" value="1"/>
</dbReference>
<evidence type="ECO:0000313" key="11">
    <source>
        <dbReference type="EMBL" id="ADU24150.1"/>
    </source>
</evidence>
<sequence length="171" mass="18735">MKIAVCPGSFDPVTLGHLDIIERASKLFDKVIVLVSFNKNKNKAVFSTKERIEMIIAVTKDLDNVVVDCFDGLLADYLKMTGAEVIVKGLRAVSDFEYEFQMALANKKLYNDAETVFLTTAGENMFLSSSVVKEIASFGGDISGFVSPAILEKIKNRLCPNTDAQQADNAV</sequence>
<feature type="binding site" evidence="9">
    <location>
        <begin position="124"/>
        <end position="130"/>
    </location>
    <ligand>
        <name>ATP</name>
        <dbReference type="ChEBI" id="CHEBI:30616"/>
    </ligand>
</feature>
<dbReference type="GO" id="GO:0005524">
    <property type="term" value="F:ATP binding"/>
    <property type="evidence" value="ECO:0007669"/>
    <property type="project" value="UniProtKB-KW"/>
</dbReference>
<comment type="similarity">
    <text evidence="9">Belongs to the bacterial CoaD family.</text>
</comment>
<name>E6UKF4_RUMA7</name>
<feature type="binding site" evidence="9">
    <location>
        <position position="17"/>
    </location>
    <ligand>
        <name>ATP</name>
        <dbReference type="ChEBI" id="CHEBI:30616"/>
    </ligand>
</feature>
<evidence type="ECO:0000256" key="5">
    <source>
        <dbReference type="ARBA" id="ARBA00022840"/>
    </source>
</evidence>
<keyword evidence="4 9" id="KW-0547">Nucleotide-binding</keyword>
<dbReference type="HOGENOM" id="CLU_100149_0_1_9"/>
<dbReference type="InterPro" id="IPR004821">
    <property type="entry name" value="Cyt_trans-like"/>
</dbReference>
<feature type="binding site" evidence="9">
    <location>
        <begin position="9"/>
        <end position="10"/>
    </location>
    <ligand>
        <name>ATP</name>
        <dbReference type="ChEBI" id="CHEBI:30616"/>
    </ligand>
</feature>
<feature type="binding site" evidence="9">
    <location>
        <position position="74"/>
    </location>
    <ligand>
        <name>substrate</name>
    </ligand>
</feature>
<accession>E6UKF4</accession>
<dbReference type="Proteomes" id="UP000006919">
    <property type="component" value="Plasmid pRUMAL02"/>
</dbReference>
<comment type="pathway">
    <text evidence="9">Cofactor biosynthesis; coenzyme A biosynthesis; CoA from (R)-pantothenate: step 4/5.</text>
</comment>